<dbReference type="RefSeq" id="XP_002734768.1">
    <property type="nucleotide sequence ID" value="XM_002734722.1"/>
</dbReference>
<proteinExistence type="predicted"/>
<dbReference type="PANTHER" id="PTHR39369">
    <property type="entry name" value="LIN-24 (TWENTY-FOUR) LIKE"/>
    <property type="match status" value="1"/>
</dbReference>
<dbReference type="SUPFAM" id="SSF56973">
    <property type="entry name" value="Aerolisin/ETX pore-forming domain"/>
    <property type="match status" value="1"/>
</dbReference>
<dbReference type="Gene3D" id="2.170.15.10">
    <property type="entry name" value="Proaerolysin, chain A, domain 3"/>
    <property type="match status" value="1"/>
</dbReference>
<sequence>MTSDKVTDIEDVVKTWTADYVQKFSDKDVRKLADLDDILSTDINLKRLRVVHEKPRYKTEGPCGELPSGYVLFKTSFTNNTEKEQENILKTERRTRSSCSISIEKGFTIGGSIGVNLSPPNPVIQANAGFSRELSLNRMEEHTLEEELVWTVDTKITIPPQTETTAELIIKEEEYNGHFVVETKFEGQIQVTVRNKKDRNNVLTIITGNVNDILTPQYGFYTKSDNKKLVCFATEGMCRCRYGIQQTVTLKQKALDLEKS</sequence>
<dbReference type="CDD" id="cd20237">
    <property type="entry name" value="PFM_LIN24-like"/>
    <property type="match status" value="1"/>
</dbReference>
<dbReference type="PANTHER" id="PTHR39369:SF6">
    <property type="entry name" value="LIN-24 (TWENTY-FOUR) LIKE"/>
    <property type="match status" value="1"/>
</dbReference>
<protein>
    <submittedName>
        <fullName evidence="2">Uncharacterized protein LOC100371059</fullName>
    </submittedName>
</protein>
<evidence type="ECO:0000313" key="2">
    <source>
        <dbReference type="RefSeq" id="XP_002734768.1"/>
    </source>
</evidence>
<dbReference type="GeneID" id="100371059"/>
<dbReference type="InterPro" id="IPR004991">
    <property type="entry name" value="Aerolysin-like"/>
</dbReference>
<name>A0ABM0GPZ8_SACKO</name>
<gene>
    <name evidence="2" type="primary">LOC100371059</name>
</gene>
<organism evidence="1 2">
    <name type="scientific">Saccoglossus kowalevskii</name>
    <name type="common">Acorn worm</name>
    <dbReference type="NCBI Taxonomy" id="10224"/>
    <lineage>
        <taxon>Eukaryota</taxon>
        <taxon>Metazoa</taxon>
        <taxon>Hemichordata</taxon>
        <taxon>Enteropneusta</taxon>
        <taxon>Harrimaniidae</taxon>
        <taxon>Saccoglossus</taxon>
    </lineage>
</organism>
<dbReference type="Proteomes" id="UP000694865">
    <property type="component" value="Unplaced"/>
</dbReference>
<accession>A0ABM0GPZ8</accession>
<reference evidence="2" key="1">
    <citation type="submission" date="2025-08" db="UniProtKB">
        <authorList>
            <consortium name="RefSeq"/>
        </authorList>
    </citation>
    <scope>IDENTIFICATION</scope>
    <source>
        <tissue evidence="2">Testes</tissue>
    </source>
</reference>
<evidence type="ECO:0000313" key="1">
    <source>
        <dbReference type="Proteomes" id="UP000694865"/>
    </source>
</evidence>
<dbReference type="Pfam" id="PF03318">
    <property type="entry name" value="ETX_MTX2"/>
    <property type="match status" value="1"/>
</dbReference>
<keyword evidence="1" id="KW-1185">Reference proteome</keyword>